<evidence type="ECO:0000259" key="1">
    <source>
        <dbReference type="Pfam" id="PF16467"/>
    </source>
</evidence>
<gene>
    <name evidence="2" type="ORF">PM006_12295</name>
</gene>
<proteinExistence type="predicted"/>
<name>A0AAW6AW24_CLOSY</name>
<comment type="caution">
    <text evidence="2">The sequence shown here is derived from an EMBL/GenBank/DDBJ whole genome shotgun (WGS) entry which is preliminary data.</text>
</comment>
<dbReference type="AlphaFoldDB" id="A0AAW6AW24"/>
<dbReference type="RefSeq" id="WP_256318080.1">
    <property type="nucleotide sequence ID" value="NZ_JANGAM010000002.1"/>
</dbReference>
<feature type="domain" description="DUF5048" evidence="1">
    <location>
        <begin position="376"/>
        <end position="475"/>
    </location>
</feature>
<dbReference type="Proteomes" id="UP001300871">
    <property type="component" value="Unassembled WGS sequence"/>
</dbReference>
<protein>
    <submittedName>
        <fullName evidence="2">DUF5048 domain-containing protein</fullName>
    </submittedName>
</protein>
<reference evidence="2" key="1">
    <citation type="submission" date="2023-01" db="EMBL/GenBank/DDBJ databases">
        <title>Human gut microbiome strain richness.</title>
        <authorList>
            <person name="Chen-Liaw A."/>
        </authorList>
    </citation>
    <scope>NUCLEOTIDE SEQUENCE</scope>
    <source>
        <strain evidence="2">B1_m1001713B170214d0_201011</strain>
    </source>
</reference>
<accession>A0AAW6AW24</accession>
<evidence type="ECO:0000313" key="3">
    <source>
        <dbReference type="Proteomes" id="UP001300871"/>
    </source>
</evidence>
<sequence>MAYYPTDADFRAIRQKEKNVYVKIELLNKNFKIIDSLTANLVNDSLSVDSSAKQRRSYNCDIFASDYSFLIGNDKKIWIDKYLRVYYGIESAREYEILWWLIGTFTYIDANYTFSGAEKNLSLSCADLMADYDGTKNGEMKGYSLTVPAGEDIRQSVLALVKKAGITKYYIEDIGKEIPYDLEYSDSVTYCDVWTAICELYDSWEFYFDVDGTFVWRQIPTGYSEPCILDDTQLSPLVVNELISTSFKDIYNVTEIWGEVIELSNNDRYAELSAVSGNVYSITLPEITSLDDLDNLDRIAIKICSDSLGADKVSINGLSPIPIVNDDGSSIADGRLKGNTTYVFMYRRTLNGELQNCLYLMGQYQAYGIYKEHNPDCPFSVENLGYEIIHRQNYEKLYSDDLCYNQAEYNTYQTTAMKDTVTLNLIIIPWLDVNQKIEYTPNVSAKTERYIIQNISWSTLEGTMTMTLYKFLESFSYIKNKQNAIERRDA</sequence>
<organism evidence="2 3">
    <name type="scientific">Clostridium symbiosum</name>
    <name type="common">Bacteroides symbiosus</name>
    <dbReference type="NCBI Taxonomy" id="1512"/>
    <lineage>
        <taxon>Bacteria</taxon>
        <taxon>Bacillati</taxon>
        <taxon>Bacillota</taxon>
        <taxon>Clostridia</taxon>
        <taxon>Lachnospirales</taxon>
        <taxon>Lachnospiraceae</taxon>
        <taxon>Otoolea</taxon>
    </lineage>
</organism>
<dbReference type="InterPro" id="IPR032489">
    <property type="entry name" value="DUF5048"/>
</dbReference>
<evidence type="ECO:0000313" key="2">
    <source>
        <dbReference type="EMBL" id="MDB2000983.1"/>
    </source>
</evidence>
<dbReference type="EMBL" id="JAQLGM010000029">
    <property type="protein sequence ID" value="MDB2000983.1"/>
    <property type="molecule type" value="Genomic_DNA"/>
</dbReference>
<dbReference type="Pfam" id="PF16467">
    <property type="entry name" value="DUF5048"/>
    <property type="match status" value="1"/>
</dbReference>